<comment type="caution">
    <text evidence="2">The sequence shown here is derived from an EMBL/GenBank/DDBJ whole genome shotgun (WGS) entry which is preliminary data.</text>
</comment>
<evidence type="ECO:0000313" key="2">
    <source>
        <dbReference type="EMBL" id="NJW53902.1"/>
    </source>
</evidence>
<accession>A0ABX1D1E8</accession>
<reference evidence="2 3" key="1">
    <citation type="submission" date="2020-03" db="EMBL/GenBank/DDBJ databases">
        <title>Salinimicrobium sp. nov, isolated from SCS.</title>
        <authorList>
            <person name="Cao W.R."/>
        </authorList>
    </citation>
    <scope>NUCLEOTIDE SEQUENCE [LARGE SCALE GENOMIC DNA]</scope>
    <source>
        <strain evidence="3">J15B91</strain>
    </source>
</reference>
<feature type="signal peptide" evidence="1">
    <location>
        <begin position="1"/>
        <end position="31"/>
    </location>
</feature>
<keyword evidence="3" id="KW-1185">Reference proteome</keyword>
<name>A0ABX1D1E8_9FLAO</name>
<evidence type="ECO:0008006" key="4">
    <source>
        <dbReference type="Google" id="ProtNLM"/>
    </source>
</evidence>
<keyword evidence="1" id="KW-0732">Signal</keyword>
<dbReference type="EMBL" id="JAAVJR010000009">
    <property type="protein sequence ID" value="NJW53902.1"/>
    <property type="molecule type" value="Genomic_DNA"/>
</dbReference>
<dbReference type="Proteomes" id="UP000703674">
    <property type="component" value="Unassembled WGS sequence"/>
</dbReference>
<evidence type="ECO:0000313" key="3">
    <source>
        <dbReference type="Proteomes" id="UP000703674"/>
    </source>
</evidence>
<gene>
    <name evidence="2" type="ORF">HC175_13350</name>
</gene>
<dbReference type="PROSITE" id="PS51257">
    <property type="entry name" value="PROKAR_LIPOPROTEIN"/>
    <property type="match status" value="1"/>
</dbReference>
<feature type="chain" id="PRO_5045106748" description="DUF4382 domain-containing protein" evidence="1">
    <location>
        <begin position="32"/>
        <end position="235"/>
    </location>
</feature>
<sequence length="235" mass="25227">MSFLKKYNLFAFALFLAILITTISCSNSDDAESPTTNATIRLKATTTSSSTASKTANKSSLETNDLVFNSGYIVIREIVFDGQNGSNSVSRTKEQIATINYATGVVSPIVEITVPAGSYTGVNLGIELQDENDRPTVVIEGTYTNSSEDILPIRFEFNSGEVFEANASSVEIEPGADLIGKVTFDALSWFSTVSANQLDNANLTDGVIVISETSNSAIFDIVADRLDVETEAVFE</sequence>
<dbReference type="RefSeq" id="WP_168139007.1">
    <property type="nucleotide sequence ID" value="NZ_JAAVJR010000009.1"/>
</dbReference>
<protein>
    <recommendedName>
        <fullName evidence="4">DUF4382 domain-containing protein</fullName>
    </recommendedName>
</protein>
<organism evidence="2 3">
    <name type="scientific">Salinimicrobium oceani</name>
    <dbReference type="NCBI Taxonomy" id="2722702"/>
    <lineage>
        <taxon>Bacteria</taxon>
        <taxon>Pseudomonadati</taxon>
        <taxon>Bacteroidota</taxon>
        <taxon>Flavobacteriia</taxon>
        <taxon>Flavobacteriales</taxon>
        <taxon>Flavobacteriaceae</taxon>
        <taxon>Salinimicrobium</taxon>
    </lineage>
</organism>
<evidence type="ECO:0000256" key="1">
    <source>
        <dbReference type="SAM" id="SignalP"/>
    </source>
</evidence>
<proteinExistence type="predicted"/>